<evidence type="ECO:0000313" key="1">
    <source>
        <dbReference type="EMBL" id="CAK5050671.1"/>
    </source>
</evidence>
<proteinExistence type="predicted"/>
<protein>
    <submittedName>
        <fullName evidence="1">Uncharacterized protein</fullName>
    </submittedName>
</protein>
<organism evidence="1 2">
    <name type="scientific">Meloidogyne enterolobii</name>
    <name type="common">Root-knot nematode worm</name>
    <name type="synonym">Meloidogyne mayaguensis</name>
    <dbReference type="NCBI Taxonomy" id="390850"/>
    <lineage>
        <taxon>Eukaryota</taxon>
        <taxon>Metazoa</taxon>
        <taxon>Ecdysozoa</taxon>
        <taxon>Nematoda</taxon>
        <taxon>Chromadorea</taxon>
        <taxon>Rhabditida</taxon>
        <taxon>Tylenchina</taxon>
        <taxon>Tylenchomorpha</taxon>
        <taxon>Tylenchoidea</taxon>
        <taxon>Meloidogynidae</taxon>
        <taxon>Meloidogyninae</taxon>
        <taxon>Meloidogyne</taxon>
    </lineage>
</organism>
<accession>A0ACB0YL00</accession>
<name>A0ACB0YL00_MELEN</name>
<reference evidence="1" key="1">
    <citation type="submission" date="2023-11" db="EMBL/GenBank/DDBJ databases">
        <authorList>
            <person name="Poullet M."/>
        </authorList>
    </citation>
    <scope>NUCLEOTIDE SEQUENCE</scope>
    <source>
        <strain evidence="1">E1834</strain>
    </source>
</reference>
<sequence length="554" mass="62488">MLKVRGFSPYLNLAATKFFNAYQPSQPFLLPTTIIASSQRGFPARGTKPKKRLNFDFEHLKEVTNDEYTIKPLKIRRMGGRDPETGRKSNIRIGGGVRFDYFMLDLHRRGPANPEETYDERVIEVRQDPNRTPHLALVAGAKGKRWIYATQGMKAGQIISTSSHIPKYPTPGIEGNAYPLGALSEGTLVNTVELFPTEKSHVCITEAGSCGEIVRQQDDFTVVRMPNQHEYALKKTCMATVGKLSHEDYRSKIYGSVQMYRRFGHRMAGSDHKPKDCYQGRRIRPLPPVRVFAEEKPPPPPKQKFTFTRKQLSGLYGNAAVDPLVAEFNNVSVHELAAIYSIDVRLVAVSKTFPIDSIFACYEKGQRHFGENYIDELESKAKELVSRGVHDINWHFIGRLQSNKLKKICEIPGLWCIETLDNKKHADLLQSILGKDEKPLKVFIQVNTSGEKNKGGVEPEGLDELVDHVEWKCSNLSLIGLMTIGSISESKNQETNSDFELLVKLRDGLKARLKRTFELSMGMSSDYKLAIKYGSTNVRVGSEIFGQRTYPTKS</sequence>
<dbReference type="Proteomes" id="UP001497535">
    <property type="component" value="Unassembled WGS sequence"/>
</dbReference>
<gene>
    <name evidence="1" type="ORF">MENTE1834_LOCUS13376</name>
</gene>
<keyword evidence="2" id="KW-1185">Reference proteome</keyword>
<dbReference type="EMBL" id="CAVMJV010000014">
    <property type="protein sequence ID" value="CAK5050671.1"/>
    <property type="molecule type" value="Genomic_DNA"/>
</dbReference>
<comment type="caution">
    <text evidence="1">The sequence shown here is derived from an EMBL/GenBank/DDBJ whole genome shotgun (WGS) entry which is preliminary data.</text>
</comment>
<evidence type="ECO:0000313" key="2">
    <source>
        <dbReference type="Proteomes" id="UP001497535"/>
    </source>
</evidence>